<dbReference type="EMBL" id="LAZR01020377">
    <property type="protein sequence ID" value="KKL89113.1"/>
    <property type="molecule type" value="Genomic_DNA"/>
</dbReference>
<reference evidence="3" key="1">
    <citation type="journal article" date="2015" name="Nature">
        <title>Complex archaea that bridge the gap between prokaryotes and eukaryotes.</title>
        <authorList>
            <person name="Spang A."/>
            <person name="Saw J.H."/>
            <person name="Jorgensen S.L."/>
            <person name="Zaremba-Niedzwiedzka K."/>
            <person name="Martijn J."/>
            <person name="Lind A.E."/>
            <person name="van Eijk R."/>
            <person name="Schleper C."/>
            <person name="Guy L."/>
            <person name="Ettema T.J."/>
        </authorList>
    </citation>
    <scope>NUCLEOTIDE SEQUENCE</scope>
</reference>
<keyword evidence="1" id="KW-0175">Coiled coil</keyword>
<feature type="region of interest" description="Disordered" evidence="2">
    <location>
        <begin position="173"/>
        <end position="199"/>
    </location>
</feature>
<evidence type="ECO:0000256" key="2">
    <source>
        <dbReference type="SAM" id="MobiDB-lite"/>
    </source>
</evidence>
<evidence type="ECO:0000313" key="3">
    <source>
        <dbReference type="EMBL" id="KKL89113.1"/>
    </source>
</evidence>
<gene>
    <name evidence="3" type="ORF">LCGC14_1917900</name>
</gene>
<protein>
    <submittedName>
        <fullName evidence="3">Uncharacterized protein</fullName>
    </submittedName>
</protein>
<evidence type="ECO:0000256" key="1">
    <source>
        <dbReference type="SAM" id="Coils"/>
    </source>
</evidence>
<sequence>MIDLEKTEIWKKLVDKVTELDARMERIENNIDYARFDIQEQRIDKLERKIKTVIEEKTYDIRFNKIYSRIEKIEGFVYNQSDDKWAEIAKIEDVLRELLDLFGACEFEGQTHEKDLTYEQKYDKLQELWTKLGGEIEQYGRKDGSPSLSVKPTDASKPPSTLVLDPFGVDFIHDGKNPSEQDGTDDSKVYHEDQRTSARQTERPCEDCEEHDICVYKFKDLTDYCPNRLDIPYPGKNPLEQDGSARQTEKRDPFEVIVPKDYWESAREEEKEQTRQTENIKIWEVDPEKLKDVQENYTLVANEDLEWWARDTRGAIHDSIKKYLEEDHE</sequence>
<feature type="region of interest" description="Disordered" evidence="2">
    <location>
        <begin position="140"/>
        <end position="161"/>
    </location>
</feature>
<name>A0A0F9FSD8_9ZZZZ</name>
<organism evidence="3">
    <name type="scientific">marine sediment metagenome</name>
    <dbReference type="NCBI Taxonomy" id="412755"/>
    <lineage>
        <taxon>unclassified sequences</taxon>
        <taxon>metagenomes</taxon>
        <taxon>ecological metagenomes</taxon>
    </lineage>
</organism>
<feature type="region of interest" description="Disordered" evidence="2">
    <location>
        <begin position="234"/>
        <end position="253"/>
    </location>
</feature>
<dbReference type="AlphaFoldDB" id="A0A0F9FSD8"/>
<comment type="caution">
    <text evidence="3">The sequence shown here is derived from an EMBL/GenBank/DDBJ whole genome shotgun (WGS) entry which is preliminary data.</text>
</comment>
<proteinExistence type="predicted"/>
<accession>A0A0F9FSD8</accession>
<feature type="coiled-coil region" evidence="1">
    <location>
        <begin position="10"/>
        <end position="56"/>
    </location>
</feature>